<dbReference type="Proteomes" id="UP001187415">
    <property type="component" value="Unassembled WGS sequence"/>
</dbReference>
<accession>A0AA88M833</accession>
<evidence type="ECO:0000256" key="1">
    <source>
        <dbReference type="SAM" id="MobiDB-lite"/>
    </source>
</evidence>
<proteinExistence type="predicted"/>
<dbReference type="EMBL" id="JAUPFM010000013">
    <property type="protein sequence ID" value="KAK2832693.1"/>
    <property type="molecule type" value="Genomic_DNA"/>
</dbReference>
<sequence length="366" mass="40830">MYTCTNLRGYFDSPTNIVIDMSRLRGLEIMSKPRHLMSHKKSYFYDSCIPTQLRNIKDALKGAWTYSRRQSLESVLRNLTPFHARMGPYGAQLFDLSCGAETRAGIVTASTDAMETRGLEYLFEVLTSLDTLGDVVKYKVVFSAQGFMVTLENPDFASMSPPVREDFAHGHCFCFVLDTDKEAEFSDDTGASDSTADIERSTRDNNEDEYVLRSQLSRLINAEDVNMGVFGTVPDEDSVGDGSAHGMRGDEELQVEAYNTFMRLQLVRQKAVSLNNAIIVMRDSKGELSAAFEWLDICTDTLNSAKIDRKKVKDLQGSMYTPASQTVRQVMVLPESISDLSLKVIDNAIGRVTDTESRGKGKTLFA</sequence>
<keyword evidence="3" id="KW-1185">Reference proteome</keyword>
<dbReference type="AlphaFoldDB" id="A0AA88M833"/>
<organism evidence="2 3">
    <name type="scientific">Channa striata</name>
    <name type="common">Snakehead murrel</name>
    <name type="synonym">Ophicephalus striatus</name>
    <dbReference type="NCBI Taxonomy" id="64152"/>
    <lineage>
        <taxon>Eukaryota</taxon>
        <taxon>Metazoa</taxon>
        <taxon>Chordata</taxon>
        <taxon>Craniata</taxon>
        <taxon>Vertebrata</taxon>
        <taxon>Euteleostomi</taxon>
        <taxon>Actinopterygii</taxon>
        <taxon>Neopterygii</taxon>
        <taxon>Teleostei</taxon>
        <taxon>Neoteleostei</taxon>
        <taxon>Acanthomorphata</taxon>
        <taxon>Anabantaria</taxon>
        <taxon>Anabantiformes</taxon>
        <taxon>Channoidei</taxon>
        <taxon>Channidae</taxon>
        <taxon>Channa</taxon>
    </lineage>
</organism>
<comment type="caution">
    <text evidence="2">The sequence shown here is derived from an EMBL/GenBank/DDBJ whole genome shotgun (WGS) entry which is preliminary data.</text>
</comment>
<feature type="region of interest" description="Disordered" evidence="1">
    <location>
        <begin position="185"/>
        <end position="207"/>
    </location>
</feature>
<evidence type="ECO:0000313" key="2">
    <source>
        <dbReference type="EMBL" id="KAK2832693.1"/>
    </source>
</evidence>
<evidence type="ECO:0000313" key="3">
    <source>
        <dbReference type="Proteomes" id="UP001187415"/>
    </source>
</evidence>
<name>A0AA88M833_CHASR</name>
<gene>
    <name evidence="2" type="ORF">Q5P01_016582</name>
</gene>
<reference evidence="2" key="1">
    <citation type="submission" date="2023-07" db="EMBL/GenBank/DDBJ databases">
        <title>Chromosome-level Genome Assembly of Striped Snakehead (Channa striata).</title>
        <authorList>
            <person name="Liu H."/>
        </authorList>
    </citation>
    <scope>NUCLEOTIDE SEQUENCE</scope>
    <source>
        <strain evidence="2">Gz</strain>
        <tissue evidence="2">Muscle</tissue>
    </source>
</reference>
<protein>
    <submittedName>
        <fullName evidence="2">Uncharacterized protein</fullName>
    </submittedName>
</protein>